<evidence type="ECO:0000256" key="2">
    <source>
        <dbReference type="ARBA" id="ARBA00022448"/>
    </source>
</evidence>
<dbReference type="PANTHER" id="PTHR42798">
    <property type="entry name" value="LIPOPROTEIN-RELEASING SYSTEM ATP-BINDING PROTEIN LOLD"/>
    <property type="match status" value="1"/>
</dbReference>
<keyword evidence="2" id="KW-0813">Transport</keyword>
<dbReference type="Gene3D" id="3.40.50.300">
    <property type="entry name" value="P-loop containing nucleotide triphosphate hydrolases"/>
    <property type="match status" value="1"/>
</dbReference>
<comment type="similarity">
    <text evidence="1">Belongs to the ABC transporter superfamily.</text>
</comment>
<organism evidence="6 7">
    <name type="scientific">Clostridium cibarium</name>
    <dbReference type="NCBI Taxonomy" id="2762247"/>
    <lineage>
        <taxon>Bacteria</taxon>
        <taxon>Bacillati</taxon>
        <taxon>Bacillota</taxon>
        <taxon>Clostridia</taxon>
        <taxon>Eubacteriales</taxon>
        <taxon>Clostridiaceae</taxon>
        <taxon>Clostridium</taxon>
    </lineage>
</organism>
<dbReference type="RefSeq" id="WP_143316652.1">
    <property type="nucleotide sequence ID" value="NZ_JACSRA010000003.1"/>
</dbReference>
<name>A0ABR8PQ32_9CLOT</name>
<dbReference type="Pfam" id="PF00005">
    <property type="entry name" value="ABC_tran"/>
    <property type="match status" value="1"/>
</dbReference>
<evidence type="ECO:0000256" key="4">
    <source>
        <dbReference type="ARBA" id="ARBA00022840"/>
    </source>
</evidence>
<evidence type="ECO:0000313" key="6">
    <source>
        <dbReference type="EMBL" id="MBD7910289.1"/>
    </source>
</evidence>
<gene>
    <name evidence="6" type="ORF">H9661_02860</name>
</gene>
<dbReference type="InterPro" id="IPR027417">
    <property type="entry name" value="P-loop_NTPase"/>
</dbReference>
<accession>A0ABR8PQ32</accession>
<dbReference type="SMART" id="SM00382">
    <property type="entry name" value="AAA"/>
    <property type="match status" value="1"/>
</dbReference>
<dbReference type="PROSITE" id="PS00211">
    <property type="entry name" value="ABC_TRANSPORTER_1"/>
    <property type="match status" value="1"/>
</dbReference>
<dbReference type="InterPro" id="IPR003439">
    <property type="entry name" value="ABC_transporter-like_ATP-bd"/>
</dbReference>
<dbReference type="EMBL" id="JACSRA010000003">
    <property type="protein sequence ID" value="MBD7910289.1"/>
    <property type="molecule type" value="Genomic_DNA"/>
</dbReference>
<dbReference type="GO" id="GO:0005524">
    <property type="term" value="F:ATP binding"/>
    <property type="evidence" value="ECO:0007669"/>
    <property type="project" value="UniProtKB-KW"/>
</dbReference>
<reference evidence="6 7" key="1">
    <citation type="submission" date="2020-08" db="EMBL/GenBank/DDBJ databases">
        <title>A Genomic Blueprint of the Chicken Gut Microbiome.</title>
        <authorList>
            <person name="Gilroy R."/>
            <person name="Ravi A."/>
            <person name="Getino M."/>
            <person name="Pursley I."/>
            <person name="Horton D.L."/>
            <person name="Alikhan N.-F."/>
            <person name="Baker D."/>
            <person name="Gharbi K."/>
            <person name="Hall N."/>
            <person name="Watson M."/>
            <person name="Adriaenssens E.M."/>
            <person name="Foster-Nyarko E."/>
            <person name="Jarju S."/>
            <person name="Secka A."/>
            <person name="Antonio M."/>
            <person name="Oren A."/>
            <person name="Chaudhuri R."/>
            <person name="La Ragione R.M."/>
            <person name="Hildebrand F."/>
            <person name="Pallen M.J."/>
        </authorList>
    </citation>
    <scope>NUCLEOTIDE SEQUENCE [LARGE SCALE GENOMIC DNA]</scope>
    <source>
        <strain evidence="6 7">Sa3CVN1</strain>
    </source>
</reference>
<dbReference type="SUPFAM" id="SSF52540">
    <property type="entry name" value="P-loop containing nucleoside triphosphate hydrolases"/>
    <property type="match status" value="1"/>
</dbReference>
<keyword evidence="7" id="KW-1185">Reference proteome</keyword>
<sequence>MIEVKEVSKVYKMGKEKVVALKNVSLKIEKGEFVAIIGPSGSGKSTLMHIVGGLDSPTVGNVYIEGNDISRLKDKQLSKYRNDKIGFVFQAFNLENSQTALENVMMPLIFAGISKKERKERALKALEQVGLKEYVKHKPNEMSGGQRQRVSIARALVNNPEIIFADEPTGNLDSKSGENIMQLFNEINAKGYTVIMVTHNPLEANKAKRVVKIKDGEIISDIIKEEEIALGGEKDEA</sequence>
<keyword evidence="3" id="KW-0547">Nucleotide-binding</keyword>
<evidence type="ECO:0000259" key="5">
    <source>
        <dbReference type="PROSITE" id="PS50893"/>
    </source>
</evidence>
<protein>
    <submittedName>
        <fullName evidence="6">ABC transporter ATP-binding protein</fullName>
    </submittedName>
</protein>
<proteinExistence type="inferred from homology"/>
<dbReference type="CDD" id="cd03255">
    <property type="entry name" value="ABC_MJ0796_LolCDE_FtsE"/>
    <property type="match status" value="1"/>
</dbReference>
<dbReference type="PROSITE" id="PS50893">
    <property type="entry name" value="ABC_TRANSPORTER_2"/>
    <property type="match status" value="1"/>
</dbReference>
<feature type="domain" description="ABC transporter" evidence="5">
    <location>
        <begin position="2"/>
        <end position="237"/>
    </location>
</feature>
<dbReference type="Proteomes" id="UP000627781">
    <property type="component" value="Unassembled WGS sequence"/>
</dbReference>
<evidence type="ECO:0000313" key="7">
    <source>
        <dbReference type="Proteomes" id="UP000627781"/>
    </source>
</evidence>
<evidence type="ECO:0000256" key="1">
    <source>
        <dbReference type="ARBA" id="ARBA00005417"/>
    </source>
</evidence>
<evidence type="ECO:0000256" key="3">
    <source>
        <dbReference type="ARBA" id="ARBA00022741"/>
    </source>
</evidence>
<keyword evidence="4 6" id="KW-0067">ATP-binding</keyword>
<comment type="caution">
    <text evidence="6">The sequence shown here is derived from an EMBL/GenBank/DDBJ whole genome shotgun (WGS) entry which is preliminary data.</text>
</comment>
<dbReference type="InterPro" id="IPR003593">
    <property type="entry name" value="AAA+_ATPase"/>
</dbReference>
<dbReference type="InterPro" id="IPR017911">
    <property type="entry name" value="MacB-like_ATP-bd"/>
</dbReference>
<dbReference type="PANTHER" id="PTHR42798:SF6">
    <property type="entry name" value="CELL DIVISION ATP-BINDING PROTEIN FTSE"/>
    <property type="match status" value="1"/>
</dbReference>
<dbReference type="InterPro" id="IPR017871">
    <property type="entry name" value="ABC_transporter-like_CS"/>
</dbReference>